<dbReference type="Proteomes" id="UP000262073">
    <property type="component" value="Chromosome"/>
</dbReference>
<dbReference type="EMBL" id="CP031769">
    <property type="protein sequence ID" value="AXR04927.1"/>
    <property type="molecule type" value="Genomic_DNA"/>
</dbReference>
<protein>
    <submittedName>
        <fullName evidence="3">DUF1206 domain-containing protein</fullName>
    </submittedName>
</protein>
<dbReference type="OrthoDB" id="5702018at2"/>
<proteinExistence type="predicted"/>
<evidence type="ECO:0000313" key="3">
    <source>
        <dbReference type="EMBL" id="AXR04927.1"/>
    </source>
</evidence>
<keyword evidence="1" id="KW-0812">Transmembrane</keyword>
<reference evidence="3 4" key="1">
    <citation type="submission" date="2018-08" db="EMBL/GenBank/DDBJ databases">
        <title>Salinimonas sediminis sp. nov., a piezophilic bacterium isolated from a deep-sea sediment sample from the New Britain Trench.</title>
        <authorList>
            <person name="Cao J."/>
        </authorList>
    </citation>
    <scope>NUCLEOTIDE SEQUENCE [LARGE SCALE GENOMIC DNA]</scope>
    <source>
        <strain evidence="3 4">N102</strain>
    </source>
</reference>
<dbReference type="KEGG" id="salm:D0Y50_00220"/>
<sequence>MPDHLRAALAFGGYAAKTVVYCLLGLLIIGTAIGTFQAKTPSQKSVFVSIVQQPFGQILLGAVIIGMACYVLWRLTQAFFNADNLDSHSAKDIVMRIFYFVSAVIYGFGTYLAIKVFQGVRSSGSGSNSQQMSSNLMQETWGVWVVGICGALIIAFSFIQFKHAIKADFMDKFDRYAMSYRVDVIARLVGRCGFFARGIVYVLVGSFFTHAALTIDPQQAGGLQEALQTIMQQTYGQYGLAVVGAGFFTFGLFCALESWYHRT</sequence>
<dbReference type="Pfam" id="PF06724">
    <property type="entry name" value="DUF1206"/>
    <property type="match status" value="3"/>
</dbReference>
<keyword evidence="1" id="KW-1133">Transmembrane helix</keyword>
<feature type="domain" description="DUF1206" evidence="2">
    <location>
        <begin position="13"/>
        <end position="80"/>
    </location>
</feature>
<dbReference type="AlphaFoldDB" id="A0A346NHC0"/>
<evidence type="ECO:0000259" key="2">
    <source>
        <dbReference type="Pfam" id="PF06724"/>
    </source>
</evidence>
<accession>A0A346NHC0</accession>
<feature type="transmembrane region" description="Helical" evidence="1">
    <location>
        <begin position="235"/>
        <end position="256"/>
    </location>
</feature>
<dbReference type="InterPro" id="IPR009597">
    <property type="entry name" value="DUF1206"/>
</dbReference>
<keyword evidence="1" id="KW-0472">Membrane</keyword>
<feature type="transmembrane region" description="Helical" evidence="1">
    <location>
        <begin position="54"/>
        <end position="73"/>
    </location>
</feature>
<feature type="transmembrane region" description="Helical" evidence="1">
    <location>
        <begin position="93"/>
        <end position="114"/>
    </location>
</feature>
<keyword evidence="4" id="KW-1185">Reference proteome</keyword>
<feature type="transmembrane region" description="Helical" evidence="1">
    <location>
        <begin position="194"/>
        <end position="215"/>
    </location>
</feature>
<feature type="transmembrane region" description="Helical" evidence="1">
    <location>
        <begin position="141"/>
        <end position="161"/>
    </location>
</feature>
<organism evidence="3 4">
    <name type="scientific">Salinimonas sediminis</name>
    <dbReference type="NCBI Taxonomy" id="2303538"/>
    <lineage>
        <taxon>Bacteria</taxon>
        <taxon>Pseudomonadati</taxon>
        <taxon>Pseudomonadota</taxon>
        <taxon>Gammaproteobacteria</taxon>
        <taxon>Alteromonadales</taxon>
        <taxon>Alteromonadaceae</taxon>
        <taxon>Alteromonas/Salinimonas group</taxon>
        <taxon>Salinimonas</taxon>
    </lineage>
</organism>
<feature type="transmembrane region" description="Helical" evidence="1">
    <location>
        <begin position="7"/>
        <end position="34"/>
    </location>
</feature>
<gene>
    <name evidence="3" type="ORF">D0Y50_00220</name>
</gene>
<name>A0A346NHC0_9ALTE</name>
<evidence type="ECO:0000313" key="4">
    <source>
        <dbReference type="Proteomes" id="UP000262073"/>
    </source>
</evidence>
<feature type="domain" description="DUF1206" evidence="2">
    <location>
        <begin position="99"/>
        <end position="166"/>
    </location>
</feature>
<feature type="domain" description="DUF1206" evidence="2">
    <location>
        <begin position="193"/>
        <end position="260"/>
    </location>
</feature>
<evidence type="ECO:0000256" key="1">
    <source>
        <dbReference type="SAM" id="Phobius"/>
    </source>
</evidence>
<dbReference type="RefSeq" id="WP_108567649.1">
    <property type="nucleotide sequence ID" value="NZ_CP031769.1"/>
</dbReference>